<dbReference type="Proteomes" id="UP000199544">
    <property type="component" value="Unassembled WGS sequence"/>
</dbReference>
<evidence type="ECO:0000313" key="2">
    <source>
        <dbReference type="Proteomes" id="UP000199544"/>
    </source>
</evidence>
<dbReference type="STRING" id="459525.SAMN04488137_1005"/>
<organism evidence="1 2">
    <name type="scientific">Fictibacillus solisalsi</name>
    <dbReference type="NCBI Taxonomy" id="459525"/>
    <lineage>
        <taxon>Bacteria</taxon>
        <taxon>Bacillati</taxon>
        <taxon>Bacillota</taxon>
        <taxon>Bacilli</taxon>
        <taxon>Bacillales</taxon>
        <taxon>Fictibacillaceae</taxon>
        <taxon>Fictibacillus</taxon>
    </lineage>
</organism>
<keyword evidence="2" id="KW-1185">Reference proteome</keyword>
<evidence type="ECO:0000313" key="1">
    <source>
        <dbReference type="EMBL" id="SDM60894.1"/>
    </source>
</evidence>
<name>A0A1G9UM30_9BACL</name>
<dbReference type="RefSeq" id="WP_090233008.1">
    <property type="nucleotide sequence ID" value="NZ_FNHW01000001.1"/>
</dbReference>
<dbReference type="EMBL" id="FNHW01000001">
    <property type="protein sequence ID" value="SDM60894.1"/>
    <property type="molecule type" value="Genomic_DNA"/>
</dbReference>
<reference evidence="2" key="1">
    <citation type="submission" date="2016-10" db="EMBL/GenBank/DDBJ databases">
        <authorList>
            <person name="Varghese N."/>
            <person name="Submissions S."/>
        </authorList>
    </citation>
    <scope>NUCLEOTIDE SEQUENCE [LARGE SCALE GENOMIC DNA]</scope>
    <source>
        <strain evidence="2">CGMCC 1.6854</strain>
    </source>
</reference>
<protein>
    <submittedName>
        <fullName evidence="1">Uncharacterized protein</fullName>
    </submittedName>
</protein>
<sequence>MLLGLFVEMEHMYFHSPIKMWKKGNRIVIVVELLEAVLSVTPESHPRQFAKLQRILDGEEVLPFITYTITIEETD</sequence>
<dbReference type="AlphaFoldDB" id="A0A1G9UM30"/>
<accession>A0A1G9UM30</accession>
<gene>
    <name evidence="1" type="ORF">SAMN04488137_1005</name>
</gene>
<proteinExistence type="predicted"/>